<keyword evidence="2" id="KW-1185">Reference proteome</keyword>
<organism evidence="1 2">
    <name type="scientific">Staurois parvus</name>
    <dbReference type="NCBI Taxonomy" id="386267"/>
    <lineage>
        <taxon>Eukaryota</taxon>
        <taxon>Metazoa</taxon>
        <taxon>Chordata</taxon>
        <taxon>Craniata</taxon>
        <taxon>Vertebrata</taxon>
        <taxon>Euteleostomi</taxon>
        <taxon>Amphibia</taxon>
        <taxon>Batrachia</taxon>
        <taxon>Anura</taxon>
        <taxon>Neobatrachia</taxon>
        <taxon>Ranoidea</taxon>
        <taxon>Ranidae</taxon>
        <taxon>Staurois</taxon>
    </lineage>
</organism>
<proteinExistence type="predicted"/>
<name>A0ABN9HIT5_9NEOB</name>
<evidence type="ECO:0000313" key="1">
    <source>
        <dbReference type="EMBL" id="CAI9619846.1"/>
    </source>
</evidence>
<comment type="caution">
    <text evidence="1">The sequence shown here is derived from an EMBL/GenBank/DDBJ whole genome shotgun (WGS) entry which is preliminary data.</text>
</comment>
<sequence length="64" mass="6929">MGPPGNRGSWGPCVLAQTQKSLCKRYQGISWDPLLTPGPQAVLEFPNGQSAPDKNYLPFLAKSN</sequence>
<protein>
    <submittedName>
        <fullName evidence="1">Uncharacterized protein</fullName>
    </submittedName>
</protein>
<dbReference type="Proteomes" id="UP001162483">
    <property type="component" value="Unassembled WGS sequence"/>
</dbReference>
<reference evidence="1" key="1">
    <citation type="submission" date="2023-05" db="EMBL/GenBank/DDBJ databases">
        <authorList>
            <person name="Stuckert A."/>
        </authorList>
    </citation>
    <scope>NUCLEOTIDE SEQUENCE</scope>
</reference>
<dbReference type="EMBL" id="CATNWA010020769">
    <property type="protein sequence ID" value="CAI9619846.1"/>
    <property type="molecule type" value="Genomic_DNA"/>
</dbReference>
<gene>
    <name evidence="1" type="ORF">SPARVUS_LOCUS15893831</name>
</gene>
<evidence type="ECO:0000313" key="2">
    <source>
        <dbReference type="Proteomes" id="UP001162483"/>
    </source>
</evidence>
<accession>A0ABN9HIT5</accession>
<feature type="non-terminal residue" evidence="1">
    <location>
        <position position="64"/>
    </location>
</feature>